<reference evidence="2 3" key="1">
    <citation type="submission" date="2018-01" db="EMBL/GenBank/DDBJ databases">
        <title>Draft genome of the strawberry crown rot pathogen Phytophthora cactorum.</title>
        <authorList>
            <person name="Armitage A.D."/>
            <person name="Lysoe E."/>
            <person name="Nellist C.F."/>
            <person name="Harrison R.J."/>
            <person name="Brurberg M.B."/>
        </authorList>
    </citation>
    <scope>NUCLEOTIDE SEQUENCE [LARGE SCALE GENOMIC DNA]</scope>
    <source>
        <strain evidence="2 3">10300</strain>
    </source>
</reference>
<dbReference type="Proteomes" id="UP000251314">
    <property type="component" value="Unassembled WGS sequence"/>
</dbReference>
<keyword evidence="3" id="KW-1185">Reference proteome</keyword>
<dbReference type="VEuPathDB" id="FungiDB:PC110_g20488"/>
<evidence type="ECO:0000313" key="3">
    <source>
        <dbReference type="Proteomes" id="UP000251314"/>
    </source>
</evidence>
<feature type="coiled-coil region" evidence="1">
    <location>
        <begin position="37"/>
        <end position="71"/>
    </location>
</feature>
<comment type="caution">
    <text evidence="2">The sequence shown here is derived from an EMBL/GenBank/DDBJ whole genome shotgun (WGS) entry which is preliminary data.</text>
</comment>
<proteinExistence type="predicted"/>
<protein>
    <submittedName>
        <fullName evidence="2">Uncharacterized protein</fullName>
    </submittedName>
</protein>
<sequence length="81" mass="9273">MFANVNANLKIIRGVIFNNATDIKDQSVEPYEYDELLQRLHDEAEAAYQEYGEAQKQVEIIQKQLEAVQKNARGTSSMRAK</sequence>
<dbReference type="AlphaFoldDB" id="A0A329REF8"/>
<organism evidence="2 3">
    <name type="scientific">Phytophthora cactorum</name>
    <dbReference type="NCBI Taxonomy" id="29920"/>
    <lineage>
        <taxon>Eukaryota</taxon>
        <taxon>Sar</taxon>
        <taxon>Stramenopiles</taxon>
        <taxon>Oomycota</taxon>
        <taxon>Peronosporomycetes</taxon>
        <taxon>Peronosporales</taxon>
        <taxon>Peronosporaceae</taxon>
        <taxon>Phytophthora</taxon>
    </lineage>
</organism>
<gene>
    <name evidence="2" type="ORF">PC110_g20488</name>
</gene>
<evidence type="ECO:0000313" key="2">
    <source>
        <dbReference type="EMBL" id="RAW23075.1"/>
    </source>
</evidence>
<dbReference type="EMBL" id="MJFZ01001139">
    <property type="protein sequence ID" value="RAW23075.1"/>
    <property type="molecule type" value="Genomic_DNA"/>
</dbReference>
<keyword evidence="1" id="KW-0175">Coiled coil</keyword>
<accession>A0A329REF8</accession>
<name>A0A329REF8_9STRA</name>
<evidence type="ECO:0000256" key="1">
    <source>
        <dbReference type="SAM" id="Coils"/>
    </source>
</evidence>